<dbReference type="OrthoDB" id="10000870at2759"/>
<name>I0YYG3_COCSC</name>
<evidence type="ECO:0008006" key="4">
    <source>
        <dbReference type="Google" id="ProtNLM"/>
    </source>
</evidence>
<evidence type="ECO:0000313" key="2">
    <source>
        <dbReference type="EMBL" id="EIE23432.1"/>
    </source>
</evidence>
<dbReference type="RefSeq" id="XP_005647976.1">
    <property type="nucleotide sequence ID" value="XM_005647919.1"/>
</dbReference>
<protein>
    <recommendedName>
        <fullName evidence="4">Right handed beta helix domain-containing protein</fullName>
    </recommendedName>
</protein>
<dbReference type="InterPro" id="IPR012334">
    <property type="entry name" value="Pectin_lyas_fold"/>
</dbReference>
<evidence type="ECO:0000313" key="3">
    <source>
        <dbReference type="Proteomes" id="UP000007264"/>
    </source>
</evidence>
<dbReference type="AlphaFoldDB" id="I0YYG3"/>
<proteinExistence type="predicted"/>
<sequence>MASWTSWTVAVLALVLSHGPLAISGTFGLLPNVSEAVHDIKAALGFIKAPPAVPSKHDQLKADLFPGKQTQPLPSPLGTYGPAYAYDLVRNGTSGGPFNPDPQIPSVTQETGRKLAETSSFAATSLQAKLQQATPLDAVVSTGSEVVYSGNNGTIDSTNFFLQFYFAVTNRAVTKFRLETGTYRVTNPNSNFNLLLTCQGVVRSAFELDFGGSTIIFQDGTLGGIFFNYCYNLTAHNATFYYDFSVNPWYQSTLDDISSDGRTWNITVQDGYPIDMVTANYQALCVGWDPDSRLPRTNASDIYPQQGLTTSLGGRSFQFKFGYNVVGFSKGDFVTCRGNRGNHGILPWYNKDSTFQDLTIYNSAIFGIYEETGSGNTYINNQVVPYPLPVGSGGLRERPLQSSLADGFHSSGSFKGPTLIRNYFTNMGDDGIAIHGRYYLVVGTDKDQGVIQVATLCGYPCERLFRGNSLLAYKSSTERLGFTKMLSVTLLPSNPLPAGTRSITFPYSNLDNSKYLNVTVECWPPAYDNLTFDSIVTSLDNQGNGFNLINNTISYNRGRGMLLKANDGIITGNQFIQTKFVAAQINPEFFFQEADFSSNLLIQGNIFDSFYGGIQLAFINDNPLLPGRFQNHANINITGNIIRSAADQPMLITSSTGIIVRDNIFDKVLCYPYTYGASLPFVPTPQPPIYLAYSSNLLFSGNSYIVPANCTYGDFANPIQTYQNTVTGLVIQ</sequence>
<dbReference type="Proteomes" id="UP000007264">
    <property type="component" value="Unassembled WGS sequence"/>
</dbReference>
<dbReference type="Gene3D" id="2.160.20.10">
    <property type="entry name" value="Single-stranded right-handed beta-helix, Pectin lyase-like"/>
    <property type="match status" value="1"/>
</dbReference>
<dbReference type="InterPro" id="IPR006626">
    <property type="entry name" value="PbH1"/>
</dbReference>
<dbReference type="SMART" id="SM00710">
    <property type="entry name" value="PbH1"/>
    <property type="match status" value="5"/>
</dbReference>
<keyword evidence="3" id="KW-1185">Reference proteome</keyword>
<reference evidence="2 3" key="1">
    <citation type="journal article" date="2012" name="Genome Biol.">
        <title>The genome of the polar eukaryotic microalga coccomyxa subellipsoidea reveals traits of cold adaptation.</title>
        <authorList>
            <person name="Blanc G."/>
            <person name="Agarkova I."/>
            <person name="Grimwood J."/>
            <person name="Kuo A."/>
            <person name="Brueggeman A."/>
            <person name="Dunigan D."/>
            <person name="Gurnon J."/>
            <person name="Ladunga I."/>
            <person name="Lindquist E."/>
            <person name="Lucas S."/>
            <person name="Pangilinan J."/>
            <person name="Proschold T."/>
            <person name="Salamov A."/>
            <person name="Schmutz J."/>
            <person name="Weeks D."/>
            <person name="Yamada T."/>
            <person name="Claverie J.M."/>
            <person name="Grigoriev I."/>
            <person name="Van Etten J."/>
            <person name="Lomsadze A."/>
            <person name="Borodovsky M."/>
        </authorList>
    </citation>
    <scope>NUCLEOTIDE SEQUENCE [LARGE SCALE GENOMIC DNA]</scope>
    <source>
        <strain evidence="2 3">C-169</strain>
    </source>
</reference>
<dbReference type="EMBL" id="AGSI01000007">
    <property type="protein sequence ID" value="EIE23432.1"/>
    <property type="molecule type" value="Genomic_DNA"/>
</dbReference>
<gene>
    <name evidence="2" type="ORF">COCSUDRAFT_41680</name>
</gene>
<dbReference type="eggNOG" id="ENOG502SX2B">
    <property type="taxonomic scope" value="Eukaryota"/>
</dbReference>
<dbReference type="KEGG" id="csl:COCSUDRAFT_41680"/>
<comment type="caution">
    <text evidence="2">The sequence shown here is derived from an EMBL/GenBank/DDBJ whole genome shotgun (WGS) entry which is preliminary data.</text>
</comment>
<dbReference type="InterPro" id="IPR011050">
    <property type="entry name" value="Pectin_lyase_fold/virulence"/>
</dbReference>
<dbReference type="SUPFAM" id="SSF51126">
    <property type="entry name" value="Pectin lyase-like"/>
    <property type="match status" value="1"/>
</dbReference>
<feature type="signal peptide" evidence="1">
    <location>
        <begin position="1"/>
        <end position="22"/>
    </location>
</feature>
<accession>I0YYG3</accession>
<evidence type="ECO:0000256" key="1">
    <source>
        <dbReference type="SAM" id="SignalP"/>
    </source>
</evidence>
<dbReference type="GeneID" id="17041424"/>
<organism evidence="2 3">
    <name type="scientific">Coccomyxa subellipsoidea (strain C-169)</name>
    <name type="common">Green microalga</name>
    <dbReference type="NCBI Taxonomy" id="574566"/>
    <lineage>
        <taxon>Eukaryota</taxon>
        <taxon>Viridiplantae</taxon>
        <taxon>Chlorophyta</taxon>
        <taxon>core chlorophytes</taxon>
        <taxon>Trebouxiophyceae</taxon>
        <taxon>Trebouxiophyceae incertae sedis</taxon>
        <taxon>Coccomyxaceae</taxon>
        <taxon>Coccomyxa</taxon>
        <taxon>Coccomyxa subellipsoidea</taxon>
    </lineage>
</organism>
<keyword evidence="1" id="KW-0732">Signal</keyword>
<feature type="chain" id="PRO_5003636776" description="Right handed beta helix domain-containing protein" evidence="1">
    <location>
        <begin position="23"/>
        <end position="732"/>
    </location>
</feature>